<accession>A0ABV1RV83</accession>
<sequence length="322" mass="36046">MEKINRELIHSIARHSNWSGQSIAAWLRKEKVYAGTQDWIKFLQLFLLGLGGSFIVAGVVFFFAYNWADMHKFVKLGMLESLLIIVTLVAVFGNFSKVVKNVLLTASVMLSGVMFAVFGQIYQTGANAYDFFLGWTLSVAIWVLISRFQPLWLLFMALINTTFILYTNQVATNMPFSYVVNILFGINALVVIIWEVLLWRNAISDRHKWFPRVVALAAISALTISMIVGMYDDFRGDYGLAFVLAAIAFSAGIWHGLRTRDLFYLSVIPFSVIIVAAAGIIRLAGPDPVGIFLLASVFVIGSIALLIHNIIQINRKWHGTVQ</sequence>
<feature type="transmembrane region" description="Helical" evidence="1">
    <location>
        <begin position="289"/>
        <end position="307"/>
    </location>
</feature>
<evidence type="ECO:0000313" key="3">
    <source>
        <dbReference type="EMBL" id="MER2998042.1"/>
    </source>
</evidence>
<feature type="transmembrane region" description="Helical" evidence="1">
    <location>
        <begin position="128"/>
        <end position="145"/>
    </location>
</feature>
<dbReference type="Pfam" id="PF09925">
    <property type="entry name" value="DUF2157"/>
    <property type="match status" value="1"/>
</dbReference>
<feature type="transmembrane region" description="Helical" evidence="1">
    <location>
        <begin position="262"/>
        <end position="283"/>
    </location>
</feature>
<feature type="transmembrane region" description="Helical" evidence="1">
    <location>
        <begin position="73"/>
        <end position="95"/>
    </location>
</feature>
<protein>
    <submittedName>
        <fullName evidence="3">DUF2157 domain-containing protein</fullName>
    </submittedName>
</protein>
<comment type="caution">
    <text evidence="3">The sequence shown here is derived from an EMBL/GenBank/DDBJ whole genome shotgun (WGS) entry which is preliminary data.</text>
</comment>
<keyword evidence="1" id="KW-1133">Transmembrane helix</keyword>
<keyword evidence="1" id="KW-0812">Transmembrane</keyword>
<dbReference type="EMBL" id="JBEOKT010000008">
    <property type="protein sequence ID" value="MER2998042.1"/>
    <property type="molecule type" value="Genomic_DNA"/>
</dbReference>
<dbReference type="RefSeq" id="WP_350412497.1">
    <property type="nucleotide sequence ID" value="NZ_JBEOKT010000008.1"/>
</dbReference>
<evidence type="ECO:0000256" key="1">
    <source>
        <dbReference type="SAM" id="Phobius"/>
    </source>
</evidence>
<organism evidence="3 4">
    <name type="scientific">Pontibacter populi</name>
    <dbReference type="NCBI Taxonomy" id="890055"/>
    <lineage>
        <taxon>Bacteria</taxon>
        <taxon>Pseudomonadati</taxon>
        <taxon>Bacteroidota</taxon>
        <taxon>Cytophagia</taxon>
        <taxon>Cytophagales</taxon>
        <taxon>Hymenobacteraceae</taxon>
        <taxon>Pontibacter</taxon>
    </lineage>
</organism>
<feature type="transmembrane region" description="Helical" evidence="1">
    <location>
        <begin position="45"/>
        <end position="67"/>
    </location>
</feature>
<feature type="transmembrane region" description="Helical" evidence="1">
    <location>
        <begin position="152"/>
        <end position="170"/>
    </location>
</feature>
<feature type="transmembrane region" description="Helical" evidence="1">
    <location>
        <begin position="176"/>
        <end position="197"/>
    </location>
</feature>
<feature type="transmembrane region" description="Helical" evidence="1">
    <location>
        <begin position="209"/>
        <end position="231"/>
    </location>
</feature>
<keyword evidence="1" id="KW-0472">Membrane</keyword>
<feature type="transmembrane region" description="Helical" evidence="1">
    <location>
        <begin position="102"/>
        <end position="122"/>
    </location>
</feature>
<dbReference type="InterPro" id="IPR018677">
    <property type="entry name" value="DUF2157"/>
</dbReference>
<dbReference type="Proteomes" id="UP001476807">
    <property type="component" value="Unassembled WGS sequence"/>
</dbReference>
<proteinExistence type="predicted"/>
<keyword evidence="4" id="KW-1185">Reference proteome</keyword>
<feature type="transmembrane region" description="Helical" evidence="1">
    <location>
        <begin position="237"/>
        <end position="255"/>
    </location>
</feature>
<feature type="domain" description="DUF2157" evidence="2">
    <location>
        <begin position="44"/>
        <end position="152"/>
    </location>
</feature>
<gene>
    <name evidence="3" type="ORF">ABS362_10840</name>
</gene>
<evidence type="ECO:0000313" key="4">
    <source>
        <dbReference type="Proteomes" id="UP001476807"/>
    </source>
</evidence>
<name>A0ABV1RV83_9BACT</name>
<evidence type="ECO:0000259" key="2">
    <source>
        <dbReference type="Pfam" id="PF09925"/>
    </source>
</evidence>
<reference evidence="3 4" key="1">
    <citation type="submission" date="2024-06" db="EMBL/GenBank/DDBJ databases">
        <title>Pontibacter populi HYL7-15.</title>
        <authorList>
            <person name="Kim M.K."/>
        </authorList>
    </citation>
    <scope>NUCLEOTIDE SEQUENCE [LARGE SCALE GENOMIC DNA]</scope>
    <source>
        <strain evidence="3 4">HYL7-15</strain>
    </source>
</reference>